<dbReference type="AlphaFoldDB" id="A0A7J8XBW0"/>
<gene>
    <name evidence="1" type="ORF">Goari_026316</name>
</gene>
<proteinExistence type="predicted"/>
<accession>A0A7J8XBW0</accession>
<dbReference type="PANTHER" id="PTHR36050:SF1">
    <property type="entry name" value="O-FUCOSYLTRANSFERASE 30"/>
    <property type="match status" value="1"/>
</dbReference>
<dbReference type="EMBL" id="JABFAA010000006">
    <property type="protein sequence ID" value="MBA0684753.1"/>
    <property type="molecule type" value="Genomic_DNA"/>
</dbReference>
<keyword evidence="2" id="KW-1185">Reference proteome</keyword>
<evidence type="ECO:0000313" key="2">
    <source>
        <dbReference type="Proteomes" id="UP000593577"/>
    </source>
</evidence>
<dbReference type="Proteomes" id="UP000593577">
    <property type="component" value="Unassembled WGS sequence"/>
</dbReference>
<sequence>MIFSTSLKTVNVALTHQYPHCETRFHGEKFLWYAPHSGFSNQLSEFKNAILMASILNRTLIVSPILDHHAVALGSCPKFRVQSPKEIRSSVWDHIIELLRSRRYVSMADIIDISSLLSSSLVRAIDFRVFVSLWCDLNVDLVCSNGLNVPPRRRDVYKTLGPGSKAELATVLAFGSLFTAPYKGSELYIDIQNAPADPRINALINKIEFLPFVPEIVNLGKQFASQTIKAPFLCAQLRLLDGQFKNHWKATFLGLRQKLDSLRQAGSQPIHIFVMTDLPQGNWTGSYLGDLAMDSANFKLYFLGENDLLVMNTAKKLALARHGLRFKSFPGSMDAVAKVEKHCSLDILPDVLLYIEETICSCASLGFVRTTGSTIAQSIEVMRKFGLCSSPIRTAFAL</sequence>
<evidence type="ECO:0008006" key="3">
    <source>
        <dbReference type="Google" id="ProtNLM"/>
    </source>
</evidence>
<dbReference type="PANTHER" id="PTHR36050">
    <property type="entry name" value="O-FUCOSYLTRANSFERASE 30"/>
    <property type="match status" value="1"/>
</dbReference>
<name>A0A7J8XBW0_GOSAI</name>
<protein>
    <recommendedName>
        <fullName evidence="3">O-fucosyltransferase family protein</fullName>
    </recommendedName>
</protein>
<reference evidence="1 2" key="1">
    <citation type="journal article" date="2019" name="Genome Biol. Evol.">
        <title>Insights into the evolution of the New World diploid cottons (Gossypium, subgenus Houzingenia) based on genome sequencing.</title>
        <authorList>
            <person name="Grover C.E."/>
            <person name="Arick M.A. 2nd"/>
            <person name="Thrash A."/>
            <person name="Conover J.L."/>
            <person name="Sanders W.S."/>
            <person name="Peterson D.G."/>
            <person name="Frelichowski J.E."/>
            <person name="Scheffler J.A."/>
            <person name="Scheffler B.E."/>
            <person name="Wendel J.F."/>
        </authorList>
    </citation>
    <scope>NUCLEOTIDE SEQUENCE [LARGE SCALE GENOMIC DNA]</scope>
    <source>
        <strain evidence="1">185</strain>
        <tissue evidence="1">Leaf</tissue>
    </source>
</reference>
<evidence type="ECO:0000313" key="1">
    <source>
        <dbReference type="EMBL" id="MBA0684753.1"/>
    </source>
</evidence>
<organism evidence="1 2">
    <name type="scientific">Gossypium aridum</name>
    <name type="common">American cotton</name>
    <name type="synonym">Erioxylum aridum</name>
    <dbReference type="NCBI Taxonomy" id="34290"/>
    <lineage>
        <taxon>Eukaryota</taxon>
        <taxon>Viridiplantae</taxon>
        <taxon>Streptophyta</taxon>
        <taxon>Embryophyta</taxon>
        <taxon>Tracheophyta</taxon>
        <taxon>Spermatophyta</taxon>
        <taxon>Magnoliopsida</taxon>
        <taxon>eudicotyledons</taxon>
        <taxon>Gunneridae</taxon>
        <taxon>Pentapetalae</taxon>
        <taxon>rosids</taxon>
        <taxon>malvids</taxon>
        <taxon>Malvales</taxon>
        <taxon>Malvaceae</taxon>
        <taxon>Malvoideae</taxon>
        <taxon>Gossypium</taxon>
    </lineage>
</organism>
<comment type="caution">
    <text evidence="1">The sequence shown here is derived from an EMBL/GenBank/DDBJ whole genome shotgun (WGS) entry which is preliminary data.</text>
</comment>